<name>A0ABQ2ND12_9ACTN</name>
<keyword evidence="1" id="KW-0812">Transmembrane</keyword>
<evidence type="ECO:0000256" key="1">
    <source>
        <dbReference type="SAM" id="Phobius"/>
    </source>
</evidence>
<feature type="transmembrane region" description="Helical" evidence="1">
    <location>
        <begin position="151"/>
        <end position="172"/>
    </location>
</feature>
<accession>A0ABQ2ND12</accession>
<reference evidence="4" key="1">
    <citation type="journal article" date="2019" name="Int. J. Syst. Evol. Microbiol.">
        <title>The Global Catalogue of Microorganisms (GCM) 10K type strain sequencing project: providing services to taxonomists for standard genome sequencing and annotation.</title>
        <authorList>
            <consortium name="The Broad Institute Genomics Platform"/>
            <consortium name="The Broad Institute Genome Sequencing Center for Infectious Disease"/>
            <person name="Wu L."/>
            <person name="Ma J."/>
        </authorList>
    </citation>
    <scope>NUCLEOTIDE SEQUENCE [LARGE SCALE GENOMIC DNA]</scope>
    <source>
        <strain evidence="4">CGMCC 4.7371</strain>
    </source>
</reference>
<evidence type="ECO:0000313" key="3">
    <source>
        <dbReference type="EMBL" id="GGO91674.1"/>
    </source>
</evidence>
<feature type="domain" description="DUF1206" evidence="2">
    <location>
        <begin position="199"/>
        <end position="266"/>
    </location>
</feature>
<dbReference type="RefSeq" id="WP_188784481.1">
    <property type="nucleotide sequence ID" value="NZ_BMNI01000007.1"/>
</dbReference>
<comment type="caution">
    <text evidence="3">The sequence shown here is derived from an EMBL/GenBank/DDBJ whole genome shotgun (WGS) entry which is preliminary data.</text>
</comment>
<dbReference type="Proteomes" id="UP000655410">
    <property type="component" value="Unassembled WGS sequence"/>
</dbReference>
<organism evidence="3 4">
    <name type="scientific">Nocardioides phosphati</name>
    <dbReference type="NCBI Taxonomy" id="1867775"/>
    <lineage>
        <taxon>Bacteria</taxon>
        <taxon>Bacillati</taxon>
        <taxon>Actinomycetota</taxon>
        <taxon>Actinomycetes</taxon>
        <taxon>Propionibacteriales</taxon>
        <taxon>Nocardioidaceae</taxon>
        <taxon>Nocardioides</taxon>
    </lineage>
</organism>
<sequence>MSVKGEVERADRSDLLDAGVRFGLVAYGLVHLVLAWLALQLALGNRQGRLDRRGAVHQLAEQPFGMAAVLLVAIGMAVLVVWRVLEVFVEHGDEDPGERWRHRAVAAAKGIAYGAIGASAVSVLLGHGSSRPGQKEQGWSARMMGWPGGPWLVAGVGVALLGYTVGMCWRGLSGRHREHLDAEGRSGESGSLYLLVGTIGYVAKGLAFGIVGGLFIWAAATHDPRRSGGLDQALGRLLREPAGPWLLGAIAVGLACYGVFQLVRARHLSR</sequence>
<feature type="domain" description="DUF1206" evidence="2">
    <location>
        <begin position="106"/>
        <end position="172"/>
    </location>
</feature>
<feature type="transmembrane region" description="Helical" evidence="1">
    <location>
        <begin position="192"/>
        <end position="220"/>
    </location>
</feature>
<feature type="transmembrane region" description="Helical" evidence="1">
    <location>
        <begin position="64"/>
        <end position="85"/>
    </location>
</feature>
<evidence type="ECO:0000259" key="2">
    <source>
        <dbReference type="Pfam" id="PF06724"/>
    </source>
</evidence>
<feature type="domain" description="DUF1206" evidence="2">
    <location>
        <begin position="22"/>
        <end position="87"/>
    </location>
</feature>
<dbReference type="InterPro" id="IPR009597">
    <property type="entry name" value="DUF1206"/>
</dbReference>
<gene>
    <name evidence="3" type="ORF">GCM10011584_26320</name>
</gene>
<keyword evidence="1" id="KW-1133">Transmembrane helix</keyword>
<proteinExistence type="predicted"/>
<keyword evidence="4" id="KW-1185">Reference proteome</keyword>
<dbReference type="EMBL" id="BMNI01000007">
    <property type="protein sequence ID" value="GGO91674.1"/>
    <property type="molecule type" value="Genomic_DNA"/>
</dbReference>
<feature type="transmembrane region" description="Helical" evidence="1">
    <location>
        <begin position="245"/>
        <end position="263"/>
    </location>
</feature>
<protein>
    <submittedName>
        <fullName evidence="3">Membrane protein</fullName>
    </submittedName>
</protein>
<dbReference type="Pfam" id="PF06724">
    <property type="entry name" value="DUF1206"/>
    <property type="match status" value="3"/>
</dbReference>
<feature type="transmembrane region" description="Helical" evidence="1">
    <location>
        <begin position="20"/>
        <end position="43"/>
    </location>
</feature>
<evidence type="ECO:0000313" key="4">
    <source>
        <dbReference type="Proteomes" id="UP000655410"/>
    </source>
</evidence>
<keyword evidence="1" id="KW-0472">Membrane</keyword>